<dbReference type="Gene3D" id="3.40.605.10">
    <property type="entry name" value="Aldehyde Dehydrogenase, Chain A, domain 1"/>
    <property type="match status" value="1"/>
</dbReference>
<evidence type="ECO:0000313" key="6">
    <source>
        <dbReference type="EMBL" id="QHE60043.1"/>
    </source>
</evidence>
<dbReference type="InterPro" id="IPR016161">
    <property type="entry name" value="Ald_DH/histidinol_DH"/>
</dbReference>
<dbReference type="Gene3D" id="3.40.309.10">
    <property type="entry name" value="Aldehyde Dehydrogenase, Chain A, domain 2"/>
    <property type="match status" value="1"/>
</dbReference>
<evidence type="ECO:0000256" key="3">
    <source>
        <dbReference type="PROSITE-ProRule" id="PRU10007"/>
    </source>
</evidence>
<evidence type="ECO:0000256" key="2">
    <source>
        <dbReference type="ARBA" id="ARBA00023002"/>
    </source>
</evidence>
<comment type="similarity">
    <text evidence="1 4">Belongs to the aldehyde dehydrogenase family.</text>
</comment>
<feature type="active site" evidence="3">
    <location>
        <position position="264"/>
    </location>
</feature>
<evidence type="ECO:0000259" key="5">
    <source>
        <dbReference type="Pfam" id="PF00171"/>
    </source>
</evidence>
<evidence type="ECO:0000256" key="1">
    <source>
        <dbReference type="ARBA" id="ARBA00009986"/>
    </source>
</evidence>
<gene>
    <name evidence="6" type="ORF">FHE72_02605</name>
</gene>
<dbReference type="InterPro" id="IPR016163">
    <property type="entry name" value="Ald_DH_C"/>
</dbReference>
<accession>A0A6I6UN48</accession>
<name>A0A6I6UN48_9BACI</name>
<dbReference type="InterPro" id="IPR029510">
    <property type="entry name" value="Ald_DH_CS_GLU"/>
</dbReference>
<dbReference type="GO" id="GO:0016620">
    <property type="term" value="F:oxidoreductase activity, acting on the aldehyde or oxo group of donors, NAD or NADP as acceptor"/>
    <property type="evidence" value="ECO:0007669"/>
    <property type="project" value="InterPro"/>
</dbReference>
<dbReference type="PROSITE" id="PS00687">
    <property type="entry name" value="ALDEHYDE_DEHYDR_GLU"/>
    <property type="match status" value="1"/>
</dbReference>
<dbReference type="SUPFAM" id="SSF53720">
    <property type="entry name" value="ALDH-like"/>
    <property type="match status" value="1"/>
</dbReference>
<dbReference type="PANTHER" id="PTHR11699">
    <property type="entry name" value="ALDEHYDE DEHYDROGENASE-RELATED"/>
    <property type="match status" value="1"/>
</dbReference>
<dbReference type="InterPro" id="IPR016162">
    <property type="entry name" value="Ald_DH_N"/>
</dbReference>
<proteinExistence type="inferred from homology"/>
<sequence>MSTVKEQSFEVLEMKREHYSLVINGQRMESTSGETFTTYNPATGEAIATVSLASTEDAEKAVEAARNAFDFGKWKKFPINKRSRVLNKIAGIMRSRFNELVSLEIMDSGKSLSAAQGQVMQAIEDFEFYAGAIVGHRGTVNNVPGQFTNVAEKEPVGVCAQIIPWNYPLMMAAWKIAPAIAAGCSVVVKPATLTPLTAIVLGEICIEAGVPEGVVNVIPGAGSSVGNYLVEHEKVDKVAFTGSTPIGKNIMEKASQTLKRVTLELGGKSPNIVFEDADVDAAVDGSLFGIFYNTGQSCEARSRLYVHEDIYDEFMEKFVEKTKKLKLADPHDKGTHIGAIINQGQLDTIDGYVQSAKEEGATILAGGSLAKVEGFENGYWYEPTIITDVNHDMKVVKEEIFGPVVVVMKFKDEKEAIKLANDSEYGLGSAVWTQNHGRATRVSKAIQAGIVMVNCPFSAFPGTPFGGYKQSGFGRELCVETLDLYTETKSIISYFGNRPLNPFGV</sequence>
<organism evidence="6 7">
    <name type="scientific">Rossellomorea vietnamensis</name>
    <dbReference type="NCBI Taxonomy" id="218284"/>
    <lineage>
        <taxon>Bacteria</taxon>
        <taxon>Bacillati</taxon>
        <taxon>Bacillota</taxon>
        <taxon>Bacilli</taxon>
        <taxon>Bacillales</taxon>
        <taxon>Bacillaceae</taxon>
        <taxon>Rossellomorea</taxon>
    </lineage>
</organism>
<dbReference type="RefSeq" id="WP_159361134.1">
    <property type="nucleotide sequence ID" value="NZ_CP047394.1"/>
</dbReference>
<dbReference type="Pfam" id="PF00171">
    <property type="entry name" value="Aldedh"/>
    <property type="match status" value="1"/>
</dbReference>
<evidence type="ECO:0000256" key="4">
    <source>
        <dbReference type="RuleBase" id="RU003345"/>
    </source>
</evidence>
<dbReference type="Proteomes" id="UP000465062">
    <property type="component" value="Chromosome"/>
</dbReference>
<dbReference type="AlphaFoldDB" id="A0A6I6UN48"/>
<keyword evidence="2 4" id="KW-0560">Oxidoreductase</keyword>
<reference evidence="6 7" key="1">
    <citation type="submission" date="2019-06" db="EMBL/GenBank/DDBJ databases">
        <title>An operon consisting of a P-type ATPase gene and a transcriptional regular gene given the different cadmium resistance in Bacillus vietamensis 151-6 and Bacillus marisflavi 151-25.</title>
        <authorList>
            <person name="Yu X."/>
        </authorList>
    </citation>
    <scope>NUCLEOTIDE SEQUENCE [LARGE SCALE GENOMIC DNA]</scope>
    <source>
        <strain evidence="6 7">151-6</strain>
    </source>
</reference>
<dbReference type="InterPro" id="IPR015590">
    <property type="entry name" value="Aldehyde_DH_dom"/>
</dbReference>
<dbReference type="KEGG" id="bvq:FHE72_02605"/>
<evidence type="ECO:0000313" key="7">
    <source>
        <dbReference type="Proteomes" id="UP000465062"/>
    </source>
</evidence>
<dbReference type="FunFam" id="3.40.309.10:FF:000012">
    <property type="entry name" value="Betaine aldehyde dehydrogenase"/>
    <property type="match status" value="1"/>
</dbReference>
<protein>
    <submittedName>
        <fullName evidence="6">Aldehyde dehydrogenase family protein</fullName>
    </submittedName>
</protein>
<dbReference type="EMBL" id="CP047394">
    <property type="protein sequence ID" value="QHE60043.1"/>
    <property type="molecule type" value="Genomic_DNA"/>
</dbReference>
<dbReference type="FunFam" id="3.40.605.10:FF:000007">
    <property type="entry name" value="NAD/NADP-dependent betaine aldehyde dehydrogenase"/>
    <property type="match status" value="1"/>
</dbReference>
<feature type="domain" description="Aldehyde dehydrogenase" evidence="5">
    <location>
        <begin position="30"/>
        <end position="491"/>
    </location>
</feature>